<proteinExistence type="predicted"/>
<evidence type="ECO:0000313" key="2">
    <source>
        <dbReference type="EMBL" id="QDV42293.1"/>
    </source>
</evidence>
<evidence type="ECO:0000259" key="1">
    <source>
        <dbReference type="Pfam" id="PF00550"/>
    </source>
</evidence>
<dbReference type="InterPro" id="IPR009081">
    <property type="entry name" value="PP-bd_ACP"/>
</dbReference>
<feature type="domain" description="Carrier" evidence="1">
    <location>
        <begin position="30"/>
        <end position="60"/>
    </location>
</feature>
<reference evidence="2 3" key="1">
    <citation type="submission" date="2019-03" db="EMBL/GenBank/DDBJ databases">
        <title>Deep-cultivation of Planctomycetes and their phenomic and genomic characterization uncovers novel biology.</title>
        <authorList>
            <person name="Wiegand S."/>
            <person name="Jogler M."/>
            <person name="Boedeker C."/>
            <person name="Pinto D."/>
            <person name="Vollmers J."/>
            <person name="Rivas-Marin E."/>
            <person name="Kohn T."/>
            <person name="Peeters S.H."/>
            <person name="Heuer A."/>
            <person name="Rast P."/>
            <person name="Oberbeckmann S."/>
            <person name="Bunk B."/>
            <person name="Jeske O."/>
            <person name="Meyerdierks A."/>
            <person name="Storesund J.E."/>
            <person name="Kallscheuer N."/>
            <person name="Luecker S."/>
            <person name="Lage O.M."/>
            <person name="Pohl T."/>
            <person name="Merkel B.J."/>
            <person name="Hornburger P."/>
            <person name="Mueller R.-W."/>
            <person name="Bruemmer F."/>
            <person name="Labrenz M."/>
            <person name="Spormann A.M."/>
            <person name="Op den Camp H."/>
            <person name="Overmann J."/>
            <person name="Amann R."/>
            <person name="Jetten M.S.M."/>
            <person name="Mascher T."/>
            <person name="Medema M.H."/>
            <person name="Devos D.P."/>
            <person name="Kaster A.-K."/>
            <person name="Ovreas L."/>
            <person name="Rohde M."/>
            <person name="Galperin M.Y."/>
            <person name="Jogler C."/>
        </authorList>
    </citation>
    <scope>NUCLEOTIDE SEQUENCE [LARGE SCALE GENOMIC DNA]</scope>
    <source>
        <strain evidence="2 3">Enr13</strain>
    </source>
</reference>
<protein>
    <recommendedName>
        <fullName evidence="1">Carrier domain-containing protein</fullName>
    </recommendedName>
</protein>
<evidence type="ECO:0000313" key="3">
    <source>
        <dbReference type="Proteomes" id="UP000319004"/>
    </source>
</evidence>
<dbReference type="KEGG" id="snep:Enr13x_21380"/>
<name>A0A518HN73_9BACT</name>
<dbReference type="OrthoDB" id="123083at2"/>
<organism evidence="2 3">
    <name type="scientific">Stieleria neptunia</name>
    <dbReference type="NCBI Taxonomy" id="2527979"/>
    <lineage>
        <taxon>Bacteria</taxon>
        <taxon>Pseudomonadati</taxon>
        <taxon>Planctomycetota</taxon>
        <taxon>Planctomycetia</taxon>
        <taxon>Pirellulales</taxon>
        <taxon>Pirellulaceae</taxon>
        <taxon>Stieleria</taxon>
    </lineage>
</organism>
<dbReference type="Gene3D" id="1.10.1200.10">
    <property type="entry name" value="ACP-like"/>
    <property type="match status" value="1"/>
</dbReference>
<accession>A0A518HN73</accession>
<gene>
    <name evidence="2" type="ORF">Enr13x_21380</name>
</gene>
<dbReference type="Pfam" id="PF00550">
    <property type="entry name" value="PP-binding"/>
    <property type="match status" value="1"/>
</dbReference>
<dbReference type="EMBL" id="CP037423">
    <property type="protein sequence ID" value="QDV42293.1"/>
    <property type="molecule type" value="Genomic_DNA"/>
</dbReference>
<dbReference type="RefSeq" id="WP_145385949.1">
    <property type="nucleotide sequence ID" value="NZ_CP037423.1"/>
</dbReference>
<dbReference type="Proteomes" id="UP000319004">
    <property type="component" value="Chromosome"/>
</dbReference>
<dbReference type="AlphaFoldDB" id="A0A518HN73"/>
<dbReference type="InterPro" id="IPR036736">
    <property type="entry name" value="ACP-like_sf"/>
</dbReference>
<sequence length="87" mass="9759">MKINLDYRSKILETLNAVADEGGKELTTGFNENTALLESGLDSLDFAIVVARLERELGFDPFSQSDQPIYPHTFQDLIDVYTNHQPA</sequence>
<keyword evidence="3" id="KW-1185">Reference proteome</keyword>